<evidence type="ECO:0000313" key="6">
    <source>
        <dbReference type="Proteomes" id="UP000245938"/>
    </source>
</evidence>
<accession>A0A2U3AMZ5</accession>
<evidence type="ECO:0000256" key="2">
    <source>
        <dbReference type="ARBA" id="ARBA00029447"/>
    </source>
</evidence>
<dbReference type="InterPro" id="IPR013655">
    <property type="entry name" value="PAS_fold_3"/>
</dbReference>
<feature type="domain" description="Methyl-accepting transducer" evidence="4">
    <location>
        <begin position="151"/>
        <end position="299"/>
    </location>
</feature>
<protein>
    <submittedName>
        <fullName evidence="5">Chemotaxis protein</fullName>
    </submittedName>
</protein>
<dbReference type="InterPro" id="IPR004089">
    <property type="entry name" value="MCPsignal_dom"/>
</dbReference>
<gene>
    <name evidence="5" type="ORF">DEX24_05075</name>
</gene>
<comment type="caution">
    <text evidence="5">The sequence shown here is derived from an EMBL/GenBank/DDBJ whole genome shotgun (WGS) entry which is preliminary data.</text>
</comment>
<dbReference type="Proteomes" id="UP000245938">
    <property type="component" value="Unassembled WGS sequence"/>
</dbReference>
<sequence length="299" mass="33534">MTYVSSGINSQDLTEAIFANLAVIQFDMTKKIVFVNHTFAQTMDYREAELIGMNHANLCFSEYANAPEYRQFWASLKGGNCFKGIVQRRKKNGDIAWIDATYMPILSEGQVTGVFKIAIDVTEKQNQLKHVESSLKDTVDYLHDNYKARTDHINSMLVTIKQIEKDLQENFENIKVLIANAQSISTITKTINHIASQTNLLALNAAIEAAHAGPYGKGFNVVASEVRKLSNEVTKSINEVKDTTSYILKNLDQHAVGTEQIHVNMKQTTEELGGLTDEFQLLMAKVEELDEISKIIVNQ</sequence>
<dbReference type="GO" id="GO:0004888">
    <property type="term" value="F:transmembrane signaling receptor activity"/>
    <property type="evidence" value="ECO:0007669"/>
    <property type="project" value="InterPro"/>
</dbReference>
<dbReference type="SMART" id="SM00283">
    <property type="entry name" value="MA"/>
    <property type="match status" value="1"/>
</dbReference>
<dbReference type="PRINTS" id="PR00260">
    <property type="entry name" value="CHEMTRNSDUCR"/>
</dbReference>
<evidence type="ECO:0000256" key="1">
    <source>
        <dbReference type="ARBA" id="ARBA00023224"/>
    </source>
</evidence>
<dbReference type="GO" id="GO:0016020">
    <property type="term" value="C:membrane"/>
    <property type="evidence" value="ECO:0007669"/>
    <property type="project" value="InterPro"/>
</dbReference>
<dbReference type="GO" id="GO:0006935">
    <property type="term" value="P:chemotaxis"/>
    <property type="evidence" value="ECO:0007669"/>
    <property type="project" value="InterPro"/>
</dbReference>
<comment type="similarity">
    <text evidence="2">Belongs to the methyl-accepting chemotaxis (MCP) protein family.</text>
</comment>
<dbReference type="SUPFAM" id="SSF55785">
    <property type="entry name" value="PYP-like sensor domain (PAS domain)"/>
    <property type="match status" value="1"/>
</dbReference>
<reference evidence="5 6" key="1">
    <citation type="submission" date="2018-05" db="EMBL/GenBank/DDBJ databases">
        <title>Kurthia sibirica genome sequence.</title>
        <authorList>
            <person name="Maclea K.S."/>
            <person name="Goen A.E."/>
        </authorList>
    </citation>
    <scope>NUCLEOTIDE SEQUENCE [LARGE SCALE GENOMIC DNA]</scope>
    <source>
        <strain evidence="5 6">ATCC 49154</strain>
    </source>
</reference>
<keyword evidence="1 3" id="KW-0807">Transducer</keyword>
<dbReference type="EMBL" id="QFVR01000005">
    <property type="protein sequence ID" value="PWI25908.1"/>
    <property type="molecule type" value="Genomic_DNA"/>
</dbReference>
<dbReference type="SUPFAM" id="SSF58104">
    <property type="entry name" value="Methyl-accepting chemotaxis protein (MCP) signaling domain"/>
    <property type="match status" value="1"/>
</dbReference>
<dbReference type="GO" id="GO:0007165">
    <property type="term" value="P:signal transduction"/>
    <property type="evidence" value="ECO:0007669"/>
    <property type="project" value="UniProtKB-KW"/>
</dbReference>
<proteinExistence type="inferred from homology"/>
<dbReference type="RefSeq" id="WP_109305329.1">
    <property type="nucleotide sequence ID" value="NZ_BJUF01000024.1"/>
</dbReference>
<dbReference type="InterPro" id="IPR001610">
    <property type="entry name" value="PAC"/>
</dbReference>
<dbReference type="OrthoDB" id="9765776at2"/>
<dbReference type="InterPro" id="IPR035965">
    <property type="entry name" value="PAS-like_dom_sf"/>
</dbReference>
<evidence type="ECO:0000256" key="3">
    <source>
        <dbReference type="PROSITE-ProRule" id="PRU00284"/>
    </source>
</evidence>
<name>A0A2U3AMZ5_9BACL</name>
<dbReference type="Gene3D" id="3.30.450.20">
    <property type="entry name" value="PAS domain"/>
    <property type="match status" value="1"/>
</dbReference>
<dbReference type="PANTHER" id="PTHR32089">
    <property type="entry name" value="METHYL-ACCEPTING CHEMOTAXIS PROTEIN MCPB"/>
    <property type="match status" value="1"/>
</dbReference>
<dbReference type="PANTHER" id="PTHR32089:SF112">
    <property type="entry name" value="LYSOZYME-LIKE PROTEIN-RELATED"/>
    <property type="match status" value="1"/>
</dbReference>
<dbReference type="NCBIfam" id="TIGR00229">
    <property type="entry name" value="sensory_box"/>
    <property type="match status" value="1"/>
</dbReference>
<dbReference type="InterPro" id="IPR004090">
    <property type="entry name" value="Chemotax_Me-accpt_rcpt"/>
</dbReference>
<dbReference type="InterPro" id="IPR000014">
    <property type="entry name" value="PAS"/>
</dbReference>
<evidence type="ECO:0000313" key="5">
    <source>
        <dbReference type="EMBL" id="PWI25908.1"/>
    </source>
</evidence>
<evidence type="ECO:0000259" key="4">
    <source>
        <dbReference type="PROSITE" id="PS50111"/>
    </source>
</evidence>
<dbReference type="SMART" id="SM00086">
    <property type="entry name" value="PAC"/>
    <property type="match status" value="1"/>
</dbReference>
<keyword evidence="6" id="KW-1185">Reference proteome</keyword>
<organism evidence="5 6">
    <name type="scientific">Kurthia sibirica</name>
    <dbReference type="NCBI Taxonomy" id="202750"/>
    <lineage>
        <taxon>Bacteria</taxon>
        <taxon>Bacillati</taxon>
        <taxon>Bacillota</taxon>
        <taxon>Bacilli</taxon>
        <taxon>Bacillales</taxon>
        <taxon>Caryophanaceae</taxon>
        <taxon>Kurthia</taxon>
    </lineage>
</organism>
<dbReference type="Pfam" id="PF08447">
    <property type="entry name" value="PAS_3"/>
    <property type="match status" value="1"/>
</dbReference>
<dbReference type="Gene3D" id="1.10.287.950">
    <property type="entry name" value="Methyl-accepting chemotaxis protein"/>
    <property type="match status" value="1"/>
</dbReference>
<dbReference type="AlphaFoldDB" id="A0A2U3AMZ5"/>
<dbReference type="Pfam" id="PF00015">
    <property type="entry name" value="MCPsignal"/>
    <property type="match status" value="1"/>
</dbReference>
<dbReference type="CDD" id="cd00130">
    <property type="entry name" value="PAS"/>
    <property type="match status" value="1"/>
</dbReference>
<dbReference type="PROSITE" id="PS50111">
    <property type="entry name" value="CHEMOTAXIS_TRANSDUC_2"/>
    <property type="match status" value="1"/>
</dbReference>